<comment type="caution">
    <text evidence="6">The sequence shown here is derived from an EMBL/GenBank/DDBJ whole genome shotgun (WGS) entry which is preliminary data.</text>
</comment>
<evidence type="ECO:0000313" key="9">
    <source>
        <dbReference type="Proteomes" id="UP001156856"/>
    </source>
</evidence>
<gene>
    <name evidence="7" type="ORF">GCM10007888_14370</name>
    <name evidence="6" type="ORF">MOX02_35160</name>
</gene>
<dbReference type="PANTHER" id="PTHR43630">
    <property type="entry name" value="POLY-BETA-1,6-N-ACETYL-D-GLUCOSAMINE SYNTHASE"/>
    <property type="match status" value="1"/>
</dbReference>
<dbReference type="Proteomes" id="UP000321960">
    <property type="component" value="Unassembled WGS sequence"/>
</dbReference>
<feature type="transmembrane region" description="Helical" evidence="4">
    <location>
        <begin position="426"/>
        <end position="446"/>
    </location>
</feature>
<keyword evidence="4" id="KW-1133">Transmembrane helix</keyword>
<keyword evidence="4" id="KW-0812">Transmembrane</keyword>
<feature type="transmembrane region" description="Helical" evidence="4">
    <location>
        <begin position="352"/>
        <end position="377"/>
    </location>
</feature>
<dbReference type="Proteomes" id="UP001156856">
    <property type="component" value="Unassembled WGS sequence"/>
</dbReference>
<reference evidence="7" key="1">
    <citation type="journal article" date="2014" name="Int. J. Syst. Evol. Microbiol.">
        <title>Complete genome of a new Firmicutes species belonging to the dominant human colonic microbiota ('Ruminococcus bicirculans') reveals two chromosomes and a selective capacity to utilize plant glucans.</title>
        <authorList>
            <consortium name="NISC Comparative Sequencing Program"/>
            <person name="Wegmann U."/>
            <person name="Louis P."/>
            <person name="Goesmann A."/>
            <person name="Henrissat B."/>
            <person name="Duncan S.H."/>
            <person name="Flint H.J."/>
        </authorList>
    </citation>
    <scope>NUCLEOTIDE SEQUENCE</scope>
    <source>
        <strain evidence="7">NBRC 107715</strain>
    </source>
</reference>
<dbReference type="AlphaFoldDB" id="A0A512J678"/>
<evidence type="ECO:0000313" key="6">
    <source>
        <dbReference type="EMBL" id="GEP05478.1"/>
    </source>
</evidence>
<feature type="domain" description="Glycosyltransferase 2-like" evidence="5">
    <location>
        <begin position="188"/>
        <end position="379"/>
    </location>
</feature>
<reference evidence="7" key="4">
    <citation type="submission" date="2023-01" db="EMBL/GenBank/DDBJ databases">
        <title>Draft genome sequence of Methylobacterium oxalidis strain NBRC 107715.</title>
        <authorList>
            <person name="Sun Q."/>
            <person name="Mori K."/>
        </authorList>
    </citation>
    <scope>NUCLEOTIDE SEQUENCE</scope>
    <source>
        <strain evidence="7">NBRC 107715</strain>
    </source>
</reference>
<name>A0A512J678_9HYPH</name>
<sequence length="480" mass="51227">MFAALPHAVASHAAEALESHRPEWAYRPGLGARQAAGLGLAACAALLILSGLPEGLALGAVTAVQGGILATASFRLGALFLACPVEPPDSETALSDRDLPVYTVLVPLYREAGSVPRIVAALARLDYPAAKLDIKFVVEADDVGTAAALAGIPLPARFEVVVAPPGAPRTKPRALNVALPLARGACLVVYDAEDVPDPGQLRLAAARFAREPPETACLQGRLVIDNAGDSWLTRCFALEYAGLFDVLGPALATWRLPTPLGGTSTHFRTPVLRALHGWDAWNVTEDADLGLRLALAGYAVGDLPSATIEEAPARLGPWLRQRVRWMKGFVQTTVTHGRRPLRSLRRLGPLDALCALTLVPGTVVSALVYPVLMGTAAHAFWRGLEAGPAFWPNLPHGLALTVFGTGLAAMMLPAGLGAIRRGWHDLLPFVLLLPVYYLLLSLAAWLCLVEFARAPSRWNKTEHGVFRTSRTGLLRRRARP</sequence>
<feature type="transmembrane region" description="Helical" evidence="4">
    <location>
        <begin position="397"/>
        <end position="419"/>
    </location>
</feature>
<dbReference type="SUPFAM" id="SSF53448">
    <property type="entry name" value="Nucleotide-diphospho-sugar transferases"/>
    <property type="match status" value="1"/>
</dbReference>
<reference evidence="6 8" key="3">
    <citation type="submission" date="2019-07" db="EMBL/GenBank/DDBJ databases">
        <title>Whole genome shotgun sequence of Methylobacterium oxalidis NBRC 107715.</title>
        <authorList>
            <person name="Hosoyama A."/>
            <person name="Uohara A."/>
            <person name="Ohji S."/>
            <person name="Ichikawa N."/>
        </authorList>
    </citation>
    <scope>NUCLEOTIDE SEQUENCE [LARGE SCALE GENOMIC DNA]</scope>
    <source>
        <strain evidence="6 8">NBRC 107715</strain>
    </source>
</reference>
<comment type="similarity">
    <text evidence="1">Belongs to the glycosyltransferase 2 family.</text>
</comment>
<dbReference type="GO" id="GO:0016757">
    <property type="term" value="F:glycosyltransferase activity"/>
    <property type="evidence" value="ECO:0007669"/>
    <property type="project" value="UniProtKB-KW"/>
</dbReference>
<reference evidence="9" key="2">
    <citation type="journal article" date="2019" name="Int. J. Syst. Evol. Microbiol.">
        <title>The Global Catalogue of Microorganisms (GCM) 10K type strain sequencing project: providing services to taxonomists for standard genome sequencing and annotation.</title>
        <authorList>
            <consortium name="The Broad Institute Genomics Platform"/>
            <consortium name="The Broad Institute Genome Sequencing Center for Infectious Disease"/>
            <person name="Wu L."/>
            <person name="Ma J."/>
        </authorList>
    </citation>
    <scope>NUCLEOTIDE SEQUENCE [LARGE SCALE GENOMIC DNA]</scope>
    <source>
        <strain evidence="9">NBRC 107715</strain>
    </source>
</reference>
<evidence type="ECO:0000256" key="2">
    <source>
        <dbReference type="ARBA" id="ARBA00022676"/>
    </source>
</evidence>
<protein>
    <submittedName>
        <fullName evidence="6">Glycosyl transferase</fullName>
    </submittedName>
</protein>
<dbReference type="InterPro" id="IPR029044">
    <property type="entry name" value="Nucleotide-diphossugar_trans"/>
</dbReference>
<evidence type="ECO:0000313" key="8">
    <source>
        <dbReference type="Proteomes" id="UP000321960"/>
    </source>
</evidence>
<dbReference type="Gene3D" id="3.90.550.10">
    <property type="entry name" value="Spore Coat Polysaccharide Biosynthesis Protein SpsA, Chain A"/>
    <property type="match status" value="1"/>
</dbReference>
<evidence type="ECO:0000256" key="3">
    <source>
        <dbReference type="ARBA" id="ARBA00022679"/>
    </source>
</evidence>
<evidence type="ECO:0000259" key="5">
    <source>
        <dbReference type="Pfam" id="PF13632"/>
    </source>
</evidence>
<dbReference type="PANTHER" id="PTHR43630:SF1">
    <property type="entry name" value="POLY-BETA-1,6-N-ACETYL-D-GLUCOSAMINE SYNTHASE"/>
    <property type="match status" value="1"/>
</dbReference>
<proteinExistence type="inferred from homology"/>
<keyword evidence="4" id="KW-0472">Membrane</keyword>
<evidence type="ECO:0000256" key="4">
    <source>
        <dbReference type="SAM" id="Phobius"/>
    </source>
</evidence>
<dbReference type="Pfam" id="PF13632">
    <property type="entry name" value="Glyco_trans_2_3"/>
    <property type="match status" value="1"/>
</dbReference>
<dbReference type="EMBL" id="BSPK01000018">
    <property type="protein sequence ID" value="GLS63056.1"/>
    <property type="molecule type" value="Genomic_DNA"/>
</dbReference>
<keyword evidence="2" id="KW-0328">Glycosyltransferase</keyword>
<dbReference type="EMBL" id="BJZU01000071">
    <property type="protein sequence ID" value="GEP05478.1"/>
    <property type="molecule type" value="Genomic_DNA"/>
</dbReference>
<accession>A0A512J678</accession>
<evidence type="ECO:0000256" key="1">
    <source>
        <dbReference type="ARBA" id="ARBA00006739"/>
    </source>
</evidence>
<evidence type="ECO:0000313" key="7">
    <source>
        <dbReference type="EMBL" id="GLS63056.1"/>
    </source>
</evidence>
<keyword evidence="9" id="KW-1185">Reference proteome</keyword>
<organism evidence="6 8">
    <name type="scientific">Methylobacterium oxalidis</name>
    <dbReference type="NCBI Taxonomy" id="944322"/>
    <lineage>
        <taxon>Bacteria</taxon>
        <taxon>Pseudomonadati</taxon>
        <taxon>Pseudomonadota</taxon>
        <taxon>Alphaproteobacteria</taxon>
        <taxon>Hyphomicrobiales</taxon>
        <taxon>Methylobacteriaceae</taxon>
        <taxon>Methylobacterium</taxon>
    </lineage>
</organism>
<dbReference type="InterPro" id="IPR001173">
    <property type="entry name" value="Glyco_trans_2-like"/>
</dbReference>
<keyword evidence="3 6" id="KW-0808">Transferase</keyword>
<dbReference type="RefSeq" id="WP_238179887.1">
    <property type="nucleotide sequence ID" value="NZ_BJZU01000071.1"/>
</dbReference>